<dbReference type="Proteomes" id="UP001150603">
    <property type="component" value="Unassembled WGS sequence"/>
</dbReference>
<organism evidence="1 2">
    <name type="scientific">Linderina macrospora</name>
    <dbReference type="NCBI Taxonomy" id="4868"/>
    <lineage>
        <taxon>Eukaryota</taxon>
        <taxon>Fungi</taxon>
        <taxon>Fungi incertae sedis</taxon>
        <taxon>Zoopagomycota</taxon>
        <taxon>Kickxellomycotina</taxon>
        <taxon>Kickxellomycetes</taxon>
        <taxon>Kickxellales</taxon>
        <taxon>Kickxellaceae</taxon>
        <taxon>Linderina</taxon>
    </lineage>
</organism>
<sequence>MATSSSVTRTSHRVGTLDSLDQCTFHAFEVLPSLPQKDKAMAVLRKLAKDEGVRQIMQKHKYSVGILRELHPFEQTILGYNRNRGQVIALRLRTDDLEGFRDYLSVRQVLMHELAHMVWDEHDERFHELNRTHCKEVVELDWTRRGNTLAGNRRQVEVYDPEVEMQVDGGSLKPQGFVLGGKKAPEMPSMPSSAESDPAGARRDLLYRAYEKRNNKEL</sequence>
<evidence type="ECO:0000313" key="1">
    <source>
        <dbReference type="EMBL" id="KAJ1950010.1"/>
    </source>
</evidence>
<proteinExistence type="predicted"/>
<reference evidence="1" key="1">
    <citation type="submission" date="2022-07" db="EMBL/GenBank/DDBJ databases">
        <title>Phylogenomic reconstructions and comparative analyses of Kickxellomycotina fungi.</title>
        <authorList>
            <person name="Reynolds N.K."/>
            <person name="Stajich J.E."/>
            <person name="Barry K."/>
            <person name="Grigoriev I.V."/>
            <person name="Crous P."/>
            <person name="Smith M.E."/>
        </authorList>
    </citation>
    <scope>NUCLEOTIDE SEQUENCE</scope>
    <source>
        <strain evidence="1">NRRL 5244</strain>
    </source>
</reference>
<gene>
    <name evidence="1" type="ORF">FBU59_000881</name>
</gene>
<name>A0ACC1JFE9_9FUNG</name>
<accession>A0ACC1JFE9</accession>
<protein>
    <submittedName>
        <fullName evidence="1">Uncharacterized protein</fullName>
    </submittedName>
</protein>
<evidence type="ECO:0000313" key="2">
    <source>
        <dbReference type="Proteomes" id="UP001150603"/>
    </source>
</evidence>
<keyword evidence="2" id="KW-1185">Reference proteome</keyword>
<comment type="caution">
    <text evidence="1">The sequence shown here is derived from an EMBL/GenBank/DDBJ whole genome shotgun (WGS) entry which is preliminary data.</text>
</comment>
<dbReference type="EMBL" id="JANBPW010000306">
    <property type="protein sequence ID" value="KAJ1950010.1"/>
    <property type="molecule type" value="Genomic_DNA"/>
</dbReference>